<dbReference type="Proteomes" id="UP000798662">
    <property type="component" value="Chromosome 3"/>
</dbReference>
<gene>
    <name evidence="1" type="ORF">I4F81_010317</name>
</gene>
<evidence type="ECO:0000313" key="2">
    <source>
        <dbReference type="Proteomes" id="UP000798662"/>
    </source>
</evidence>
<reference evidence="1" key="1">
    <citation type="submission" date="2019-11" db="EMBL/GenBank/DDBJ databases">
        <title>Nori genome reveals adaptations in red seaweeds to the harsh intertidal environment.</title>
        <authorList>
            <person name="Wang D."/>
            <person name="Mao Y."/>
        </authorList>
    </citation>
    <scope>NUCLEOTIDE SEQUENCE</scope>
    <source>
        <tissue evidence="1">Gametophyte</tissue>
    </source>
</reference>
<accession>A0ACC3CCJ2</accession>
<proteinExistence type="predicted"/>
<protein>
    <submittedName>
        <fullName evidence="1">Uncharacterized protein</fullName>
    </submittedName>
</protein>
<name>A0ACC3CCJ2_PYRYE</name>
<organism evidence="1 2">
    <name type="scientific">Pyropia yezoensis</name>
    <name type="common">Susabi-nori</name>
    <name type="synonym">Porphyra yezoensis</name>
    <dbReference type="NCBI Taxonomy" id="2788"/>
    <lineage>
        <taxon>Eukaryota</taxon>
        <taxon>Rhodophyta</taxon>
        <taxon>Bangiophyceae</taxon>
        <taxon>Bangiales</taxon>
        <taxon>Bangiaceae</taxon>
        <taxon>Pyropia</taxon>
    </lineage>
</organism>
<sequence length="450" mass="47725">MAWTRAQKLSAMMLINGSYFVIELVVGVATGSLALAADAIHMFSDVLALAVALFAIRMARRGASKVKASVNTYGYQRAELLGALANAVFLLSLCLNIALDAAKRFIEPEEVQRPRLVLIVGGIGLALNVVGLALFADHGHSHGGHGHSHGHADDHDDGNHHHGNHDDADHHHGVHDEGDHHDGDHHHHSNHEHSQGQTVKAANEAARRRKSKSTLNMRAIFSHVLADALGSVAVVVTALWLLIETDNGSTPATGFVRYVDPLASVTIVCLMLMHAVPLARRSGGILLNGTPEGVNLQSLREMVTSIDGVLNIHDLHVWSLSDTKLVASAHVSTAKGTPFEAVAPAIKLAFHVAGVHSTTIQPESGIFSGDSSGSEGEFECLLRCSEESCEALACCVPMEPRLSSVAVDGDNIRDVPPLVPRLTPAVTLPPAAVLAPEEGVPQRGSGDARR</sequence>
<keyword evidence="2" id="KW-1185">Reference proteome</keyword>
<comment type="caution">
    <text evidence="1">The sequence shown here is derived from an EMBL/GenBank/DDBJ whole genome shotgun (WGS) entry which is preliminary data.</text>
</comment>
<dbReference type="EMBL" id="CM020620">
    <property type="protein sequence ID" value="KAK1867818.1"/>
    <property type="molecule type" value="Genomic_DNA"/>
</dbReference>
<evidence type="ECO:0000313" key="1">
    <source>
        <dbReference type="EMBL" id="KAK1867818.1"/>
    </source>
</evidence>